<evidence type="ECO:0000256" key="3">
    <source>
        <dbReference type="ARBA" id="ARBA00004486"/>
    </source>
</evidence>
<evidence type="ECO:0000256" key="17">
    <source>
        <dbReference type="ARBA" id="ARBA00023157"/>
    </source>
</evidence>
<feature type="signal peptide" evidence="26">
    <location>
        <begin position="1"/>
        <end position="22"/>
    </location>
</feature>
<dbReference type="GO" id="GO:0005856">
    <property type="term" value="C:cytoskeleton"/>
    <property type="evidence" value="ECO:0007669"/>
    <property type="project" value="UniProtKB-SubCell"/>
</dbReference>
<dbReference type="PANTHER" id="PTHR11574">
    <property type="entry name" value="KIT LIGAND"/>
    <property type="match status" value="1"/>
</dbReference>
<dbReference type="OrthoDB" id="8445223at2759"/>
<evidence type="ECO:0000256" key="11">
    <source>
        <dbReference type="ARBA" id="ARBA00022692"/>
    </source>
</evidence>
<gene>
    <name evidence="28" type="primary">kitlga</name>
</gene>
<evidence type="ECO:0000256" key="21">
    <source>
        <dbReference type="ARBA" id="ARBA00030364"/>
    </source>
</evidence>
<keyword evidence="14 25" id="KW-1133">Transmembrane helix</keyword>
<organism evidence="27 28">
    <name type="scientific">Clupea harengus</name>
    <name type="common">Atlantic herring</name>
    <dbReference type="NCBI Taxonomy" id="7950"/>
    <lineage>
        <taxon>Eukaryota</taxon>
        <taxon>Metazoa</taxon>
        <taxon>Chordata</taxon>
        <taxon>Craniata</taxon>
        <taxon>Vertebrata</taxon>
        <taxon>Euteleostomi</taxon>
        <taxon>Actinopterygii</taxon>
        <taxon>Neopterygii</taxon>
        <taxon>Teleostei</taxon>
        <taxon>Clupei</taxon>
        <taxon>Clupeiformes</taxon>
        <taxon>Clupeoidei</taxon>
        <taxon>Clupeidae</taxon>
        <taxon>Clupea</taxon>
    </lineage>
</organism>
<evidence type="ECO:0000256" key="1">
    <source>
        <dbReference type="ARBA" id="ARBA00004245"/>
    </source>
</evidence>
<evidence type="ECO:0000256" key="5">
    <source>
        <dbReference type="ARBA" id="ARBA00004613"/>
    </source>
</evidence>
<evidence type="ECO:0000256" key="7">
    <source>
        <dbReference type="ARBA" id="ARBA00017304"/>
    </source>
</evidence>
<keyword evidence="18" id="KW-0325">Glycoprotein</keyword>
<evidence type="ECO:0000256" key="9">
    <source>
        <dbReference type="ARBA" id="ARBA00022490"/>
    </source>
</evidence>
<keyword evidence="20" id="KW-0966">Cell projection</keyword>
<evidence type="ECO:0000256" key="16">
    <source>
        <dbReference type="ARBA" id="ARBA00023136"/>
    </source>
</evidence>
<comment type="subcellular location">
    <subcellularLocation>
        <location evidence="2">Cell membrane</location>
        <topology evidence="2">Single-pass type I membrane protein</topology>
    </subcellularLocation>
    <subcellularLocation>
        <location evidence="3">Cell projection</location>
        <location evidence="3">Filopodium</location>
    </subcellularLocation>
    <subcellularLocation>
        <location evidence="4">Cell projection</location>
        <location evidence="4">Lamellipodium</location>
    </subcellularLocation>
    <subcellularLocation>
        <location evidence="1">Cytoplasm</location>
        <location evidence="1">Cytoskeleton</location>
    </subcellularLocation>
    <subcellularLocation>
        <location evidence="5">Secreted</location>
    </subcellularLocation>
</comment>
<dbReference type="AlphaFoldDB" id="A0A6P3WC94"/>
<evidence type="ECO:0000313" key="28">
    <source>
        <dbReference type="RefSeq" id="XP_012694470.1"/>
    </source>
</evidence>
<keyword evidence="8" id="KW-1003">Cell membrane</keyword>
<dbReference type="Proteomes" id="UP000515152">
    <property type="component" value="Chromosome 3"/>
</dbReference>
<dbReference type="Pfam" id="PF02404">
    <property type="entry name" value="SCF"/>
    <property type="match status" value="1"/>
</dbReference>
<comment type="similarity">
    <text evidence="6">Belongs to the SCF family.</text>
</comment>
<dbReference type="GO" id="GO:0005576">
    <property type="term" value="C:extracellular region"/>
    <property type="evidence" value="ECO:0007669"/>
    <property type="project" value="UniProtKB-SubCell"/>
</dbReference>
<dbReference type="Gene3D" id="1.20.1250.10">
    <property type="match status" value="1"/>
</dbReference>
<evidence type="ECO:0000256" key="26">
    <source>
        <dbReference type="SAM" id="SignalP"/>
    </source>
</evidence>
<evidence type="ECO:0000256" key="4">
    <source>
        <dbReference type="ARBA" id="ARBA00004510"/>
    </source>
</evidence>
<dbReference type="KEGG" id="char:105910307"/>
<dbReference type="CTD" id="553179"/>
<evidence type="ECO:0000256" key="15">
    <source>
        <dbReference type="ARBA" id="ARBA00023030"/>
    </source>
</evidence>
<evidence type="ECO:0000256" key="20">
    <source>
        <dbReference type="ARBA" id="ARBA00023273"/>
    </source>
</evidence>
<evidence type="ECO:0000256" key="8">
    <source>
        <dbReference type="ARBA" id="ARBA00022475"/>
    </source>
</evidence>
<evidence type="ECO:0000256" key="14">
    <source>
        <dbReference type="ARBA" id="ARBA00022989"/>
    </source>
</evidence>
<dbReference type="GO" id="GO:0005125">
    <property type="term" value="F:cytokine activity"/>
    <property type="evidence" value="ECO:0007669"/>
    <property type="project" value="TreeGrafter"/>
</dbReference>
<feature type="transmembrane region" description="Helical" evidence="25">
    <location>
        <begin position="203"/>
        <end position="221"/>
    </location>
</feature>
<keyword evidence="16 25" id="KW-0472">Membrane</keyword>
<evidence type="ECO:0000256" key="13">
    <source>
        <dbReference type="ARBA" id="ARBA00022889"/>
    </source>
</evidence>
<reference evidence="28" key="1">
    <citation type="submission" date="2025-08" db="UniProtKB">
        <authorList>
            <consortium name="RefSeq"/>
        </authorList>
    </citation>
    <scope>IDENTIFICATION</scope>
</reference>
<evidence type="ECO:0000256" key="25">
    <source>
        <dbReference type="SAM" id="Phobius"/>
    </source>
</evidence>
<feature type="compositionally biased region" description="Low complexity" evidence="24">
    <location>
        <begin position="160"/>
        <end position="171"/>
    </location>
</feature>
<evidence type="ECO:0000256" key="2">
    <source>
        <dbReference type="ARBA" id="ARBA00004251"/>
    </source>
</evidence>
<dbReference type="InterPro" id="IPR009079">
    <property type="entry name" value="4_helix_cytokine-like_core"/>
</dbReference>
<dbReference type="GO" id="GO:0008284">
    <property type="term" value="P:positive regulation of cell population proliferation"/>
    <property type="evidence" value="ECO:0007669"/>
    <property type="project" value="TreeGrafter"/>
</dbReference>
<evidence type="ECO:0000256" key="23">
    <source>
        <dbReference type="ARBA" id="ARBA00033123"/>
    </source>
</evidence>
<accession>A0A6P3WC94</accession>
<dbReference type="GO" id="GO:0030175">
    <property type="term" value="C:filopodium"/>
    <property type="evidence" value="ECO:0007669"/>
    <property type="project" value="UniProtKB-SubCell"/>
</dbReference>
<protein>
    <recommendedName>
        <fullName evidence="7">Kit ligand</fullName>
    </recommendedName>
    <alternativeName>
        <fullName evidence="21">Mast cell growth factor</fullName>
    </alternativeName>
    <alternativeName>
        <fullName evidence="23">Stem cell factor</fullName>
    </alternativeName>
    <alternativeName>
        <fullName evidence="22">c-Kit ligand</fullName>
    </alternativeName>
</protein>
<dbReference type="RefSeq" id="XP_012694470.1">
    <property type="nucleotide sequence ID" value="XM_012839016.3"/>
</dbReference>
<evidence type="ECO:0000256" key="12">
    <source>
        <dbReference type="ARBA" id="ARBA00022729"/>
    </source>
</evidence>
<dbReference type="InterPro" id="IPR003452">
    <property type="entry name" value="SCF"/>
</dbReference>
<evidence type="ECO:0000256" key="10">
    <source>
        <dbReference type="ARBA" id="ARBA00022525"/>
    </source>
</evidence>
<evidence type="ECO:0000256" key="19">
    <source>
        <dbReference type="ARBA" id="ARBA00023212"/>
    </source>
</evidence>
<evidence type="ECO:0000256" key="6">
    <source>
        <dbReference type="ARBA" id="ARBA00010419"/>
    </source>
</evidence>
<keyword evidence="13" id="KW-0130">Cell adhesion</keyword>
<keyword evidence="15" id="KW-0339">Growth factor</keyword>
<keyword evidence="17" id="KW-1015">Disulfide bond</keyword>
<dbReference type="GO" id="GO:0030027">
    <property type="term" value="C:lamellipodium"/>
    <property type="evidence" value="ECO:0007669"/>
    <property type="project" value="UniProtKB-SubCell"/>
</dbReference>
<evidence type="ECO:0000256" key="24">
    <source>
        <dbReference type="SAM" id="MobiDB-lite"/>
    </source>
</evidence>
<proteinExistence type="inferred from homology"/>
<feature type="chain" id="PRO_5028429897" description="Kit ligand" evidence="26">
    <location>
        <begin position="23"/>
        <end position="270"/>
    </location>
</feature>
<keyword evidence="12 26" id="KW-0732">Signal</keyword>
<evidence type="ECO:0000256" key="18">
    <source>
        <dbReference type="ARBA" id="ARBA00023180"/>
    </source>
</evidence>
<name>A0A6P3WC94_CLUHA</name>
<sequence length="270" mass="31016">MKKSKIWIHICFHLLLFIAVAAHSSEIGNPITDDIEKISILKQNIPKDYKITVKYIPMEESGSCWVKLNVFHLEESLKVLARKFGNISSNKDHINTFIQILREMRYHIGNVLDDTMLEFQCHYREEKWPTGDYFEFVEYFFKMANSSREDEDCESPPCPTVEVTTTTSHPTKAGSLSPPSAGAGKLKDKEMMHWVLPENLEKSLLSLLLIPVIAIMLLFAWKIKSRRRAALTDKEAEDVIKGVLDDSSPRLEDVFEEKKCLNVIEIIETV</sequence>
<keyword evidence="27" id="KW-1185">Reference proteome</keyword>
<evidence type="ECO:0000256" key="22">
    <source>
        <dbReference type="ARBA" id="ARBA00032898"/>
    </source>
</evidence>
<feature type="region of interest" description="Disordered" evidence="24">
    <location>
        <begin position="151"/>
        <end position="184"/>
    </location>
</feature>
<keyword evidence="19" id="KW-0206">Cytoskeleton</keyword>
<dbReference type="SUPFAM" id="SSF47266">
    <property type="entry name" value="4-helical cytokines"/>
    <property type="match status" value="1"/>
</dbReference>
<keyword evidence="9" id="KW-0963">Cytoplasm</keyword>
<dbReference type="GeneID" id="105910307"/>
<dbReference type="GO" id="GO:0005173">
    <property type="term" value="F:stem cell factor receptor binding"/>
    <property type="evidence" value="ECO:0007669"/>
    <property type="project" value="InterPro"/>
</dbReference>
<dbReference type="GO" id="GO:0008083">
    <property type="term" value="F:growth factor activity"/>
    <property type="evidence" value="ECO:0007669"/>
    <property type="project" value="UniProtKB-KW"/>
</dbReference>
<evidence type="ECO:0000313" key="27">
    <source>
        <dbReference type="Proteomes" id="UP000515152"/>
    </source>
</evidence>
<keyword evidence="10" id="KW-0964">Secreted</keyword>
<dbReference type="GO" id="GO:0005886">
    <property type="term" value="C:plasma membrane"/>
    <property type="evidence" value="ECO:0007669"/>
    <property type="project" value="UniProtKB-SubCell"/>
</dbReference>
<dbReference type="PANTHER" id="PTHR11574:SF0">
    <property type="entry name" value="KIT LIGAND"/>
    <property type="match status" value="1"/>
</dbReference>
<dbReference type="GO" id="GO:0007155">
    <property type="term" value="P:cell adhesion"/>
    <property type="evidence" value="ECO:0007669"/>
    <property type="project" value="UniProtKB-KW"/>
</dbReference>
<keyword evidence="11 25" id="KW-0812">Transmembrane</keyword>